<feature type="domain" description="Fibronectin type-III" evidence="4">
    <location>
        <begin position="33"/>
        <end position="132"/>
    </location>
</feature>
<keyword evidence="3" id="KW-0472">Membrane</keyword>
<reference evidence="5" key="1">
    <citation type="journal article" date="2023" name="Insect Mol. Biol.">
        <title>Genome sequencing provides insights into the evolution of gene families encoding plant cell wall-degrading enzymes in longhorned beetles.</title>
        <authorList>
            <person name="Shin N.R."/>
            <person name="Okamura Y."/>
            <person name="Kirsch R."/>
            <person name="Pauchet Y."/>
        </authorList>
    </citation>
    <scope>NUCLEOTIDE SEQUENCE</scope>
    <source>
        <strain evidence="5">AMC_N1</strain>
    </source>
</reference>
<dbReference type="FunFam" id="2.60.40.10:FF:001941">
    <property type="entry name" value="Tyrosine-protein kinase receptor"/>
    <property type="match status" value="1"/>
</dbReference>
<proteinExistence type="predicted"/>
<evidence type="ECO:0000256" key="2">
    <source>
        <dbReference type="SAM" id="MobiDB-lite"/>
    </source>
</evidence>
<dbReference type="InterPro" id="IPR036116">
    <property type="entry name" value="FN3_sf"/>
</dbReference>
<dbReference type="PANTHER" id="PTHR13817:SF166">
    <property type="entry name" value="NEURONAL IGCAM-RELATED"/>
    <property type="match status" value="1"/>
</dbReference>
<keyword evidence="3" id="KW-0812">Transmembrane</keyword>
<accession>A0AAV8XGG6</accession>
<dbReference type="Gene3D" id="3.30.200.20">
    <property type="entry name" value="Phosphorylase Kinase, domain 1"/>
    <property type="match status" value="1"/>
</dbReference>
<dbReference type="InterPro" id="IPR013783">
    <property type="entry name" value="Ig-like_fold"/>
</dbReference>
<dbReference type="PROSITE" id="PS50853">
    <property type="entry name" value="FN3"/>
    <property type="match status" value="3"/>
</dbReference>
<feature type="region of interest" description="Disordered" evidence="2">
    <location>
        <begin position="195"/>
        <end position="218"/>
    </location>
</feature>
<organism evidence="5 6">
    <name type="scientific">Aromia moschata</name>
    <dbReference type="NCBI Taxonomy" id="1265417"/>
    <lineage>
        <taxon>Eukaryota</taxon>
        <taxon>Metazoa</taxon>
        <taxon>Ecdysozoa</taxon>
        <taxon>Arthropoda</taxon>
        <taxon>Hexapoda</taxon>
        <taxon>Insecta</taxon>
        <taxon>Pterygota</taxon>
        <taxon>Neoptera</taxon>
        <taxon>Endopterygota</taxon>
        <taxon>Coleoptera</taxon>
        <taxon>Polyphaga</taxon>
        <taxon>Cucujiformia</taxon>
        <taxon>Chrysomeloidea</taxon>
        <taxon>Cerambycidae</taxon>
        <taxon>Cerambycinae</taxon>
        <taxon>Callichromatini</taxon>
        <taxon>Aromia</taxon>
    </lineage>
</organism>
<sequence>MDKIEKLERMFNLKDVSDLEVAPNSNGDKIACNVTNLKVEIPTIGSQVVQLQWDQFKMDDQRKLLGYIIYCIEAPYKIWWVKDVPYHENEPKVYQLLPNLKPYTQYAFYVKTYTIVEEKSEGQEHRVKFMPSSPQNLQVNSNSSDSLKITWLPPARPNGNITHYIISGKKHSNGDMYSKDRNYCKDPPTTKPLTPQIIQPTSPPKNESQCNCVDGSQGSRVSSVNEIEERNRIKFEDELQNQVYVKRQPATPILRDRSADRMKRDTSTSLAFPNSNESHPQTIKNSEIQNVTENGTDIWVSFSFPVYRTTEFFIQKLHHFTYYDINVQACREIVHDDTESSCSSTSMQTKRTMKKPNADDISKVHITNQSLDTVTIEWEQPKDPNGIIFTISVQYKRVDIENAKPTTECITSKDFKKGKMDYTIKKLFPGNYSLRVMATTSAGEGQYSPYIYFYIKEPTPYTMVVVVIVLIIFFVVMVFICWLYRKHQKERENMRLIQSVNPEYVPSVYIPDEWEVPRKKIELIKELGQGSFGMVWEGLAHDIRGKTGN</sequence>
<keyword evidence="3" id="KW-1133">Transmembrane helix</keyword>
<name>A0AAV8XGG6_9CUCU</name>
<feature type="transmembrane region" description="Helical" evidence="3">
    <location>
        <begin position="461"/>
        <end position="484"/>
    </location>
</feature>
<feature type="domain" description="Fibronectin type-III" evidence="4">
    <location>
        <begin position="133"/>
        <end position="230"/>
    </location>
</feature>
<dbReference type="Pfam" id="PF00041">
    <property type="entry name" value="fn3"/>
    <property type="match status" value="2"/>
</dbReference>
<dbReference type="SMART" id="SM00060">
    <property type="entry name" value="FN3"/>
    <property type="match status" value="3"/>
</dbReference>
<evidence type="ECO:0000313" key="6">
    <source>
        <dbReference type="Proteomes" id="UP001162162"/>
    </source>
</evidence>
<gene>
    <name evidence="5" type="ORF">NQ318_014547</name>
</gene>
<dbReference type="InterPro" id="IPR003961">
    <property type="entry name" value="FN3_dom"/>
</dbReference>
<evidence type="ECO:0000313" key="5">
    <source>
        <dbReference type="EMBL" id="KAJ8938066.1"/>
    </source>
</evidence>
<keyword evidence="1" id="KW-0677">Repeat</keyword>
<dbReference type="AlphaFoldDB" id="A0AAV8XGG6"/>
<dbReference type="EMBL" id="JAPWTK010000588">
    <property type="protein sequence ID" value="KAJ8938066.1"/>
    <property type="molecule type" value="Genomic_DNA"/>
</dbReference>
<dbReference type="SUPFAM" id="SSF49265">
    <property type="entry name" value="Fibronectin type III"/>
    <property type="match status" value="2"/>
</dbReference>
<keyword evidence="6" id="KW-1185">Reference proteome</keyword>
<dbReference type="CDD" id="cd00063">
    <property type="entry name" value="FN3"/>
    <property type="match status" value="3"/>
</dbReference>
<evidence type="ECO:0000256" key="3">
    <source>
        <dbReference type="SAM" id="Phobius"/>
    </source>
</evidence>
<dbReference type="Proteomes" id="UP001162162">
    <property type="component" value="Unassembled WGS sequence"/>
</dbReference>
<dbReference type="PANTHER" id="PTHR13817">
    <property type="entry name" value="TITIN"/>
    <property type="match status" value="1"/>
</dbReference>
<dbReference type="Gene3D" id="2.60.40.10">
    <property type="entry name" value="Immunoglobulins"/>
    <property type="match status" value="4"/>
</dbReference>
<protein>
    <recommendedName>
        <fullName evidence="4">Fibronectin type-III domain-containing protein</fullName>
    </recommendedName>
</protein>
<evidence type="ECO:0000256" key="1">
    <source>
        <dbReference type="ARBA" id="ARBA00022737"/>
    </source>
</evidence>
<comment type="caution">
    <text evidence="5">The sequence shown here is derived from an EMBL/GenBank/DDBJ whole genome shotgun (WGS) entry which is preliminary data.</text>
</comment>
<dbReference type="InterPro" id="IPR050964">
    <property type="entry name" value="Striated_Muscle_Regulatory"/>
</dbReference>
<feature type="domain" description="Fibronectin type-III" evidence="4">
    <location>
        <begin position="360"/>
        <end position="458"/>
    </location>
</feature>
<evidence type="ECO:0000259" key="4">
    <source>
        <dbReference type="PROSITE" id="PS50853"/>
    </source>
</evidence>